<organism evidence="1 2">
    <name type="scientific">candidate division TA06 bacterium B3_TA06</name>
    <dbReference type="NCBI Taxonomy" id="2012487"/>
    <lineage>
        <taxon>Bacteria</taxon>
        <taxon>Bacteria division TA06</taxon>
    </lineage>
</organism>
<evidence type="ECO:0000313" key="1">
    <source>
        <dbReference type="EMBL" id="TKJ43330.1"/>
    </source>
</evidence>
<dbReference type="Proteomes" id="UP000317778">
    <property type="component" value="Unassembled WGS sequence"/>
</dbReference>
<gene>
    <name evidence="1" type="ORF">CEE36_04680</name>
</gene>
<dbReference type="AlphaFoldDB" id="A0A532V812"/>
<accession>A0A532V812</accession>
<proteinExistence type="predicted"/>
<evidence type="ECO:0000313" key="2">
    <source>
        <dbReference type="Proteomes" id="UP000317778"/>
    </source>
</evidence>
<dbReference type="EMBL" id="NJBO01000005">
    <property type="protein sequence ID" value="TKJ43330.1"/>
    <property type="molecule type" value="Genomic_DNA"/>
</dbReference>
<name>A0A532V812_UNCT6</name>
<comment type="caution">
    <text evidence="1">The sequence shown here is derived from an EMBL/GenBank/DDBJ whole genome shotgun (WGS) entry which is preliminary data.</text>
</comment>
<reference evidence="1 2" key="1">
    <citation type="submission" date="2017-06" db="EMBL/GenBank/DDBJ databases">
        <title>Novel microbial phyla capable of carbon fixation and sulfur reduction in deep-sea sediments.</title>
        <authorList>
            <person name="Huang J."/>
            <person name="Baker B."/>
            <person name="Wang Y."/>
        </authorList>
    </citation>
    <scope>NUCLEOTIDE SEQUENCE [LARGE SCALE GENOMIC DNA]</scope>
    <source>
        <strain evidence="1">B3_TA06</strain>
    </source>
</reference>
<sequence>MKRALTLTVLILAIVAVRCGNKSAEKGIVRVLGTQIKKAIQKAGPFDVDVELIRKGKVYNVRVNLKSLTISDYEWTRYPPDKRRAYFALSCAVPVGMTAMEYEGHLEFRNLVMGYKNEVWSLSIDDCVYLASNRVAKTMSKKELEEEVLRRIEKQD</sequence>
<protein>
    <submittedName>
        <fullName evidence="1">Uncharacterized protein</fullName>
    </submittedName>
</protein>